<organism evidence="1 2">
    <name type="scientific">Saguinus oedipus</name>
    <name type="common">Cotton-top tamarin</name>
    <name type="synonym">Oedipomidas oedipus</name>
    <dbReference type="NCBI Taxonomy" id="9490"/>
    <lineage>
        <taxon>Eukaryota</taxon>
        <taxon>Metazoa</taxon>
        <taxon>Chordata</taxon>
        <taxon>Craniata</taxon>
        <taxon>Vertebrata</taxon>
        <taxon>Euteleostomi</taxon>
        <taxon>Mammalia</taxon>
        <taxon>Eutheria</taxon>
        <taxon>Euarchontoglires</taxon>
        <taxon>Primates</taxon>
        <taxon>Haplorrhini</taxon>
        <taxon>Platyrrhini</taxon>
        <taxon>Cebidae</taxon>
        <taxon>Callitrichinae</taxon>
        <taxon>Saguinus</taxon>
    </lineage>
</organism>
<reference evidence="1 2" key="1">
    <citation type="submission" date="2023-05" db="EMBL/GenBank/DDBJ databases">
        <title>B98-5 Cell Line De Novo Hybrid Assembly: An Optical Mapping Approach.</title>
        <authorList>
            <person name="Kananen K."/>
            <person name="Auerbach J.A."/>
            <person name="Kautto E."/>
            <person name="Blachly J.S."/>
        </authorList>
    </citation>
    <scope>NUCLEOTIDE SEQUENCE [LARGE SCALE GENOMIC DNA]</scope>
    <source>
        <strain evidence="1">B95-8</strain>
        <tissue evidence="1">Cell line</tissue>
    </source>
</reference>
<evidence type="ECO:0000313" key="1">
    <source>
        <dbReference type="EMBL" id="KAK2115628.1"/>
    </source>
</evidence>
<accession>A0ABQ9W4A6</accession>
<dbReference type="EMBL" id="JASSZA010000003">
    <property type="protein sequence ID" value="KAK2115628.1"/>
    <property type="molecule type" value="Genomic_DNA"/>
</dbReference>
<gene>
    <name evidence="1" type="ORF">P7K49_006254</name>
</gene>
<protein>
    <submittedName>
        <fullName evidence="1">Uncharacterized protein</fullName>
    </submittedName>
</protein>
<comment type="caution">
    <text evidence="1">The sequence shown here is derived from an EMBL/GenBank/DDBJ whole genome shotgun (WGS) entry which is preliminary data.</text>
</comment>
<proteinExistence type="predicted"/>
<name>A0ABQ9W4A6_SAGOE</name>
<dbReference type="Proteomes" id="UP001266305">
    <property type="component" value="Unassembled WGS sequence"/>
</dbReference>
<evidence type="ECO:0000313" key="2">
    <source>
        <dbReference type="Proteomes" id="UP001266305"/>
    </source>
</evidence>
<sequence>MLMACGSILSCQGSVTEIQRDDDFAHKPSTEIHVSVLCPSAMPFLEENYTIKPGEGTGLLLQQKESMVKAEGFYPGGPCMNASSVGPQHPLAE</sequence>
<keyword evidence="2" id="KW-1185">Reference proteome</keyword>